<comment type="similarity">
    <text evidence="5 7">Belongs to the DEAD box helicase family.</text>
</comment>
<keyword evidence="3 7" id="KW-0347">Helicase</keyword>
<evidence type="ECO:0000256" key="7">
    <source>
        <dbReference type="RuleBase" id="RU000492"/>
    </source>
</evidence>
<comment type="caution">
    <text evidence="11">The sequence shown here is derived from an EMBL/GenBank/DDBJ whole genome shotgun (WGS) entry which is preliminary data.</text>
</comment>
<dbReference type="InterPro" id="IPR050079">
    <property type="entry name" value="DEAD_box_RNA_helicase"/>
</dbReference>
<dbReference type="EMBL" id="JBHSMU010000015">
    <property type="protein sequence ID" value="MFC5462213.1"/>
    <property type="molecule type" value="Genomic_DNA"/>
</dbReference>
<dbReference type="InterPro" id="IPR011545">
    <property type="entry name" value="DEAD/DEAH_box_helicase_dom"/>
</dbReference>
<evidence type="ECO:0000256" key="1">
    <source>
        <dbReference type="ARBA" id="ARBA00022741"/>
    </source>
</evidence>
<protein>
    <submittedName>
        <fullName evidence="11">ATP-dependent RNA helicase DbpA</fullName>
        <ecNumber evidence="11">3.6.4.13</ecNumber>
    </submittedName>
</protein>
<dbReference type="PROSITE" id="PS51192">
    <property type="entry name" value="HELICASE_ATP_BIND_1"/>
    <property type="match status" value="1"/>
</dbReference>
<sequence length="468" mass="51137">MTTPFSTLPLAPQFLANLDALGYHSMTTIQAESLPAVLEGRDLIAQAKTGSGKTAAFGIGILNKLNPAWFAVQGLVLCPTRELADQVAGELRRLARGVGNVKILTLTGGVAMRPQIASLEHGAHIVVGTPGRIRDHLGRATLDLTKVQTLVLDEADRMTDMGFYDEIAGIVSACPQRRQTLLFSATYPDDIRHATAGFLQEPMEIAVESQHDASKIEQRFYEVGFDNRDDAVARLLRHYRPVSTLAFCNTKAHCRELADTLRDQGFSALALYGELEQRERDEILILFANRSCSVLVATDVAARGLDIANLEAVINVDVSKDAEVHVHRIGRTGRGEETGLALSLCAPNEKKWVRLIEEYQDTEVSWYKVDDLGDSVLPAEPAPMVTLIIAGGKKDKLRPGDVLGALTGDAGLSKEQVGKINVTEFQTYVALAREVADDAFRKLNAGNRLGPDFGNFKGRSFKMRFLEV</sequence>
<dbReference type="InterPro" id="IPR012677">
    <property type="entry name" value="Nucleotide-bd_a/b_plait_sf"/>
</dbReference>
<evidence type="ECO:0000313" key="11">
    <source>
        <dbReference type="EMBL" id="MFC5462213.1"/>
    </source>
</evidence>
<feature type="domain" description="Helicase ATP-binding" evidence="8">
    <location>
        <begin position="34"/>
        <end position="205"/>
    </location>
</feature>
<evidence type="ECO:0000256" key="6">
    <source>
        <dbReference type="PROSITE-ProRule" id="PRU00552"/>
    </source>
</evidence>
<dbReference type="SMART" id="SM00487">
    <property type="entry name" value="DEXDc"/>
    <property type="match status" value="1"/>
</dbReference>
<gene>
    <name evidence="11" type="primary">dbpA</name>
    <name evidence="11" type="ORF">ACFPN5_20585</name>
</gene>
<evidence type="ECO:0000256" key="3">
    <source>
        <dbReference type="ARBA" id="ARBA00022806"/>
    </source>
</evidence>
<evidence type="ECO:0000259" key="10">
    <source>
        <dbReference type="PROSITE" id="PS51195"/>
    </source>
</evidence>
<keyword evidence="12" id="KW-1185">Reference proteome</keyword>
<dbReference type="RefSeq" id="WP_379785662.1">
    <property type="nucleotide sequence ID" value="NZ_JBHSMU010000015.1"/>
</dbReference>
<dbReference type="CDD" id="cd00268">
    <property type="entry name" value="DEADc"/>
    <property type="match status" value="1"/>
</dbReference>
<dbReference type="Gene3D" id="3.30.70.330">
    <property type="match status" value="1"/>
</dbReference>
<dbReference type="PROSITE" id="PS51194">
    <property type="entry name" value="HELICASE_CTER"/>
    <property type="match status" value="1"/>
</dbReference>
<dbReference type="SMART" id="SM00490">
    <property type="entry name" value="HELICc"/>
    <property type="match status" value="1"/>
</dbReference>
<dbReference type="CDD" id="cd18787">
    <property type="entry name" value="SF2_C_DEAD"/>
    <property type="match status" value="1"/>
</dbReference>
<dbReference type="SUPFAM" id="SSF52540">
    <property type="entry name" value="P-loop containing nucleoside triphosphate hydrolases"/>
    <property type="match status" value="1"/>
</dbReference>
<dbReference type="InterPro" id="IPR001650">
    <property type="entry name" value="Helicase_C-like"/>
</dbReference>
<dbReference type="InterPro" id="IPR014014">
    <property type="entry name" value="RNA_helicase_DEAD_Q_motif"/>
</dbReference>
<dbReference type="InterPro" id="IPR027417">
    <property type="entry name" value="P-loop_NTPase"/>
</dbReference>
<dbReference type="NCBIfam" id="NF008744">
    <property type="entry name" value="PRK11776.1"/>
    <property type="match status" value="1"/>
</dbReference>
<evidence type="ECO:0000256" key="5">
    <source>
        <dbReference type="ARBA" id="ARBA00038437"/>
    </source>
</evidence>
<dbReference type="InterPro" id="IPR044742">
    <property type="entry name" value="DEAD/DEAH_RhlB"/>
</dbReference>
<evidence type="ECO:0000256" key="4">
    <source>
        <dbReference type="ARBA" id="ARBA00022840"/>
    </source>
</evidence>
<dbReference type="InterPro" id="IPR005580">
    <property type="entry name" value="DbpA/CsdA_RNA-bd_dom"/>
</dbReference>
<feature type="domain" description="Helicase C-terminal" evidence="9">
    <location>
        <begin position="215"/>
        <end position="377"/>
    </location>
</feature>
<dbReference type="InterPro" id="IPR014001">
    <property type="entry name" value="Helicase_ATP-bd"/>
</dbReference>
<feature type="short sequence motif" description="Q motif" evidence="6">
    <location>
        <begin position="3"/>
        <end position="31"/>
    </location>
</feature>
<dbReference type="GO" id="GO:0016787">
    <property type="term" value="F:hydrolase activity"/>
    <property type="evidence" value="ECO:0007669"/>
    <property type="project" value="UniProtKB-KW"/>
</dbReference>
<evidence type="ECO:0000256" key="2">
    <source>
        <dbReference type="ARBA" id="ARBA00022801"/>
    </source>
</evidence>
<dbReference type="InterPro" id="IPR000629">
    <property type="entry name" value="RNA-helicase_DEAD-box_CS"/>
</dbReference>
<dbReference type="Pfam" id="PF03880">
    <property type="entry name" value="DbpA"/>
    <property type="match status" value="1"/>
</dbReference>
<dbReference type="Proteomes" id="UP001596050">
    <property type="component" value="Unassembled WGS sequence"/>
</dbReference>
<keyword evidence="2 7" id="KW-0378">Hydrolase</keyword>
<keyword evidence="1 7" id="KW-0547">Nucleotide-binding</keyword>
<evidence type="ECO:0000259" key="9">
    <source>
        <dbReference type="PROSITE" id="PS51194"/>
    </source>
</evidence>
<evidence type="ECO:0000259" key="8">
    <source>
        <dbReference type="PROSITE" id="PS51192"/>
    </source>
</evidence>
<dbReference type="Gene3D" id="3.40.50.300">
    <property type="entry name" value="P-loop containing nucleotide triphosphate hydrolases"/>
    <property type="match status" value="2"/>
</dbReference>
<organism evidence="11 12">
    <name type="scientific">Massilia niabensis</name>
    <dbReference type="NCBI Taxonomy" id="544910"/>
    <lineage>
        <taxon>Bacteria</taxon>
        <taxon>Pseudomonadati</taxon>
        <taxon>Pseudomonadota</taxon>
        <taxon>Betaproteobacteria</taxon>
        <taxon>Burkholderiales</taxon>
        <taxon>Oxalobacteraceae</taxon>
        <taxon>Telluria group</taxon>
        <taxon>Massilia</taxon>
    </lineage>
</organism>
<accession>A0ABW0L8L4</accession>
<keyword evidence="4 7" id="KW-0067">ATP-binding</keyword>
<dbReference type="PANTHER" id="PTHR47959:SF1">
    <property type="entry name" value="ATP-DEPENDENT RNA HELICASE DBPA"/>
    <property type="match status" value="1"/>
</dbReference>
<feature type="domain" description="DEAD-box RNA helicase Q" evidence="10">
    <location>
        <begin position="3"/>
        <end position="31"/>
    </location>
</feature>
<dbReference type="GO" id="GO:0003724">
    <property type="term" value="F:RNA helicase activity"/>
    <property type="evidence" value="ECO:0007669"/>
    <property type="project" value="UniProtKB-EC"/>
</dbReference>
<evidence type="ECO:0000313" key="12">
    <source>
        <dbReference type="Proteomes" id="UP001596050"/>
    </source>
</evidence>
<dbReference type="PROSITE" id="PS00039">
    <property type="entry name" value="DEAD_ATP_HELICASE"/>
    <property type="match status" value="1"/>
</dbReference>
<dbReference type="Pfam" id="PF00271">
    <property type="entry name" value="Helicase_C"/>
    <property type="match status" value="1"/>
</dbReference>
<dbReference type="PROSITE" id="PS51195">
    <property type="entry name" value="Q_MOTIF"/>
    <property type="match status" value="1"/>
</dbReference>
<dbReference type="Pfam" id="PF00270">
    <property type="entry name" value="DEAD"/>
    <property type="match status" value="1"/>
</dbReference>
<proteinExistence type="inferred from homology"/>
<dbReference type="PANTHER" id="PTHR47959">
    <property type="entry name" value="ATP-DEPENDENT RNA HELICASE RHLE-RELATED"/>
    <property type="match status" value="1"/>
</dbReference>
<reference evidence="12" key="1">
    <citation type="journal article" date="2019" name="Int. J. Syst. Evol. Microbiol.">
        <title>The Global Catalogue of Microorganisms (GCM) 10K type strain sequencing project: providing services to taxonomists for standard genome sequencing and annotation.</title>
        <authorList>
            <consortium name="The Broad Institute Genomics Platform"/>
            <consortium name="The Broad Institute Genome Sequencing Center for Infectious Disease"/>
            <person name="Wu L."/>
            <person name="Ma J."/>
        </authorList>
    </citation>
    <scope>NUCLEOTIDE SEQUENCE [LARGE SCALE GENOMIC DNA]</scope>
    <source>
        <strain evidence="12">KACC 12649</strain>
    </source>
</reference>
<name>A0ABW0L8L4_9BURK</name>
<dbReference type="EC" id="3.6.4.13" evidence="11"/>